<proteinExistence type="predicted"/>
<keyword evidence="1" id="KW-0472">Membrane</keyword>
<feature type="transmembrane region" description="Helical" evidence="1">
    <location>
        <begin position="167"/>
        <end position="190"/>
    </location>
</feature>
<protein>
    <submittedName>
        <fullName evidence="4">Peptidase C39 family protein</fullName>
    </submittedName>
</protein>
<dbReference type="GO" id="GO:0006508">
    <property type="term" value="P:proteolysis"/>
    <property type="evidence" value="ECO:0007669"/>
    <property type="project" value="InterPro"/>
</dbReference>
<keyword evidence="5" id="KW-1185">Reference proteome</keyword>
<reference evidence="4 5" key="1">
    <citation type="submission" date="2019-02" db="EMBL/GenBank/DDBJ databases">
        <title>Deep-cultivation of Planctomycetes and their phenomic and genomic characterization uncovers novel biology.</title>
        <authorList>
            <person name="Wiegand S."/>
            <person name="Jogler M."/>
            <person name="Boedeker C."/>
            <person name="Pinto D."/>
            <person name="Vollmers J."/>
            <person name="Rivas-Marin E."/>
            <person name="Kohn T."/>
            <person name="Peeters S.H."/>
            <person name="Heuer A."/>
            <person name="Rast P."/>
            <person name="Oberbeckmann S."/>
            <person name="Bunk B."/>
            <person name="Jeske O."/>
            <person name="Meyerdierks A."/>
            <person name="Storesund J.E."/>
            <person name="Kallscheuer N."/>
            <person name="Luecker S."/>
            <person name="Lage O.M."/>
            <person name="Pohl T."/>
            <person name="Merkel B.J."/>
            <person name="Hornburger P."/>
            <person name="Mueller R.-W."/>
            <person name="Bruemmer F."/>
            <person name="Labrenz M."/>
            <person name="Spormann A.M."/>
            <person name="Op Den Camp H."/>
            <person name="Overmann J."/>
            <person name="Amann R."/>
            <person name="Jetten M.S.M."/>
            <person name="Mascher T."/>
            <person name="Medema M.H."/>
            <person name="Devos D.P."/>
            <person name="Kaster A.-K."/>
            <person name="Ovreas L."/>
            <person name="Rohde M."/>
            <person name="Galperin M.Y."/>
            <person name="Jogler C."/>
        </authorList>
    </citation>
    <scope>NUCLEOTIDE SEQUENCE [LARGE SCALE GENOMIC DNA]</scope>
    <source>
        <strain evidence="4 5">Pan14r</strain>
    </source>
</reference>
<dbReference type="EMBL" id="SJPL01000001">
    <property type="protein sequence ID" value="TWT72317.1"/>
    <property type="molecule type" value="Genomic_DNA"/>
</dbReference>
<feature type="chain" id="PRO_5022746654" evidence="2">
    <location>
        <begin position="20"/>
        <end position="195"/>
    </location>
</feature>
<keyword evidence="1" id="KW-0812">Transmembrane</keyword>
<dbReference type="GO" id="GO:0008233">
    <property type="term" value="F:peptidase activity"/>
    <property type="evidence" value="ECO:0007669"/>
    <property type="project" value="InterPro"/>
</dbReference>
<dbReference type="AlphaFoldDB" id="A0A5C5Y9G1"/>
<comment type="caution">
    <text evidence="4">The sequence shown here is derived from an EMBL/GenBank/DDBJ whole genome shotgun (WGS) entry which is preliminary data.</text>
</comment>
<dbReference type="Proteomes" id="UP000317238">
    <property type="component" value="Unassembled WGS sequence"/>
</dbReference>
<sequence length="195" mass="21466" precursor="true">MKRKLAFFACAMLACDAYALESQPPQSAQRWRDERCCGPVSLYVLAKLADQPLDLEEIIRIAPPSDKGVSLRQLEKASDQLGFPVTAITFSDIGFLRSLTLPAIAHVSSARDGHYVVVLGVEAESVIVADGIHCQITRQPVEDFQRLASGHLLVPDKALTEAECRRILYVAFVCLIALTVFDLVGHYVLIAERQS</sequence>
<evidence type="ECO:0000313" key="5">
    <source>
        <dbReference type="Proteomes" id="UP000317238"/>
    </source>
</evidence>
<dbReference type="RefSeq" id="WP_197203963.1">
    <property type="nucleotide sequence ID" value="NZ_SJPL01000001.1"/>
</dbReference>
<dbReference type="Pfam" id="PF03412">
    <property type="entry name" value="Peptidase_C39"/>
    <property type="match status" value="1"/>
</dbReference>
<gene>
    <name evidence="4" type="ORF">Pan14r_46370</name>
</gene>
<dbReference type="Gene3D" id="3.90.70.10">
    <property type="entry name" value="Cysteine proteinases"/>
    <property type="match status" value="1"/>
</dbReference>
<dbReference type="GO" id="GO:0005524">
    <property type="term" value="F:ATP binding"/>
    <property type="evidence" value="ECO:0007669"/>
    <property type="project" value="InterPro"/>
</dbReference>
<dbReference type="GO" id="GO:0016020">
    <property type="term" value="C:membrane"/>
    <property type="evidence" value="ECO:0007669"/>
    <property type="project" value="InterPro"/>
</dbReference>
<dbReference type="PROSITE" id="PS50990">
    <property type="entry name" value="PEPTIDASE_C39"/>
    <property type="match status" value="1"/>
</dbReference>
<evidence type="ECO:0000313" key="4">
    <source>
        <dbReference type="EMBL" id="TWT72317.1"/>
    </source>
</evidence>
<name>A0A5C5Y9G1_9PLAN</name>
<evidence type="ECO:0000256" key="1">
    <source>
        <dbReference type="SAM" id="Phobius"/>
    </source>
</evidence>
<dbReference type="PROSITE" id="PS51257">
    <property type="entry name" value="PROKAR_LIPOPROTEIN"/>
    <property type="match status" value="1"/>
</dbReference>
<feature type="domain" description="Peptidase C39" evidence="3">
    <location>
        <begin position="26"/>
        <end position="155"/>
    </location>
</feature>
<evidence type="ECO:0000256" key="2">
    <source>
        <dbReference type="SAM" id="SignalP"/>
    </source>
</evidence>
<keyword evidence="1" id="KW-1133">Transmembrane helix</keyword>
<accession>A0A5C5Y9G1</accession>
<dbReference type="InterPro" id="IPR005074">
    <property type="entry name" value="Peptidase_C39"/>
</dbReference>
<organism evidence="4 5">
    <name type="scientific">Crateriforma conspicua</name>
    <dbReference type="NCBI Taxonomy" id="2527996"/>
    <lineage>
        <taxon>Bacteria</taxon>
        <taxon>Pseudomonadati</taxon>
        <taxon>Planctomycetota</taxon>
        <taxon>Planctomycetia</taxon>
        <taxon>Planctomycetales</taxon>
        <taxon>Planctomycetaceae</taxon>
        <taxon>Crateriforma</taxon>
    </lineage>
</organism>
<feature type="signal peptide" evidence="2">
    <location>
        <begin position="1"/>
        <end position="19"/>
    </location>
</feature>
<evidence type="ECO:0000259" key="3">
    <source>
        <dbReference type="PROSITE" id="PS50990"/>
    </source>
</evidence>
<keyword evidence="2" id="KW-0732">Signal</keyword>